<name>M0LUG0_9EURY</name>
<keyword evidence="3" id="KW-1185">Reference proteome</keyword>
<proteinExistence type="predicted"/>
<keyword evidence="2" id="KW-0489">Methyltransferase</keyword>
<dbReference type="Gene3D" id="3.40.50.150">
    <property type="entry name" value="Vaccinia Virus protein VP39"/>
    <property type="match status" value="1"/>
</dbReference>
<feature type="domain" description="Methyltransferase type 11" evidence="1">
    <location>
        <begin position="56"/>
        <end position="133"/>
    </location>
</feature>
<gene>
    <name evidence="2" type="ORF">C447_16319</name>
</gene>
<dbReference type="OrthoDB" id="57427at2157"/>
<sequence length="596" mass="67267">MPRDATLRKWVSQPPTSPIMQSLRDEERRRALARLDGGRVLDLASEARVTGGIEADSVARVDFSPAASEYAREVVDDDVEFHTADPGNPELPFENDAFDAAVSIGPYDWRFLDVDDLTAEVHRVLRPDGKFVFSVPTPRSPYAVNGWTENRYYDPADAHSLVAPDWRLQSVESLFQYPYYVHMGLNRLPERYQEPFVEFAGRASDELTRLDRQDLASYLVLTAEPLAYREYLDEGLESLFRPATENGFWDPDEGKFTRGLEYDLVGEGVRPGDFAWSRDDGVLWRYAPFALMGALQWRTSAVGDERYDERIRRALAYFEGRIDLALDEMPSYGIGPLTCAFALADDVFDGDRLAVAHELFEHAHERFDFSHAEDALLAYGWSYLAERADDSTVHEALSEAVWELNDRLTGHGVFVFENHTTRRHQNQMYACWGLARAAGVAGQTGYVENVGRVLDRTVEKRMRPDGAFIWEDVPATQRARRAATKRLGFRPPHWDFLYSCHQTFFVNAVAEYAAAGGERDFDPAVARAMAWVYGDSSRGDLVETSGIGVPLRFLTTDDRLDVPDQTYKGSYEVGSYVMALTNLLAGPLSGRARTHS</sequence>
<dbReference type="PATRIC" id="fig|1132509.6.peg.3796"/>
<evidence type="ECO:0000313" key="3">
    <source>
        <dbReference type="Proteomes" id="UP000011566"/>
    </source>
</evidence>
<comment type="caution">
    <text evidence="2">The sequence shown here is derived from an EMBL/GenBank/DDBJ whole genome shotgun (WGS) entry which is preliminary data.</text>
</comment>
<dbReference type="InterPro" id="IPR013216">
    <property type="entry name" value="Methyltransf_11"/>
</dbReference>
<evidence type="ECO:0000313" key="2">
    <source>
        <dbReference type="EMBL" id="EMA35740.1"/>
    </source>
</evidence>
<dbReference type="CDD" id="cd02440">
    <property type="entry name" value="AdoMet_MTases"/>
    <property type="match status" value="1"/>
</dbReference>
<accession>M0LUG0</accession>
<keyword evidence="2" id="KW-0808">Transferase</keyword>
<reference evidence="2 3" key="1">
    <citation type="journal article" date="2014" name="PLoS Genet.">
        <title>Phylogenetically driven sequencing of extremely halophilic archaea reveals strategies for static and dynamic osmo-response.</title>
        <authorList>
            <person name="Becker E.A."/>
            <person name="Seitzer P.M."/>
            <person name="Tritt A."/>
            <person name="Larsen D."/>
            <person name="Krusor M."/>
            <person name="Yao A.I."/>
            <person name="Wu D."/>
            <person name="Madern D."/>
            <person name="Eisen J.A."/>
            <person name="Darling A.E."/>
            <person name="Facciotti M.T."/>
        </authorList>
    </citation>
    <scope>NUCLEOTIDE SEQUENCE [LARGE SCALE GENOMIC DNA]</scope>
    <source>
        <strain evidence="2 3">100A6</strain>
    </source>
</reference>
<dbReference type="GO" id="GO:0032259">
    <property type="term" value="P:methylation"/>
    <property type="evidence" value="ECO:0007669"/>
    <property type="project" value="UniProtKB-KW"/>
</dbReference>
<dbReference type="Proteomes" id="UP000011566">
    <property type="component" value="Unassembled WGS sequence"/>
</dbReference>
<dbReference type="Pfam" id="PF08241">
    <property type="entry name" value="Methyltransf_11"/>
    <property type="match status" value="1"/>
</dbReference>
<dbReference type="GO" id="GO:0008757">
    <property type="term" value="F:S-adenosylmethionine-dependent methyltransferase activity"/>
    <property type="evidence" value="ECO:0007669"/>
    <property type="project" value="InterPro"/>
</dbReference>
<dbReference type="InterPro" id="IPR029063">
    <property type="entry name" value="SAM-dependent_MTases_sf"/>
</dbReference>
<organism evidence="2 3">
    <name type="scientific">Halococcus hamelinensis 100A6</name>
    <dbReference type="NCBI Taxonomy" id="1132509"/>
    <lineage>
        <taxon>Archaea</taxon>
        <taxon>Methanobacteriati</taxon>
        <taxon>Methanobacteriota</taxon>
        <taxon>Stenosarchaea group</taxon>
        <taxon>Halobacteria</taxon>
        <taxon>Halobacteriales</taxon>
        <taxon>Halococcaceae</taxon>
        <taxon>Halococcus</taxon>
    </lineage>
</organism>
<dbReference type="eggNOG" id="arCOG04347">
    <property type="taxonomic scope" value="Archaea"/>
</dbReference>
<protein>
    <submittedName>
        <fullName evidence="2">Methyltransferase family protein</fullName>
    </submittedName>
</protein>
<dbReference type="SUPFAM" id="SSF53335">
    <property type="entry name" value="S-adenosyl-L-methionine-dependent methyltransferases"/>
    <property type="match status" value="1"/>
</dbReference>
<dbReference type="AlphaFoldDB" id="M0LUG0"/>
<dbReference type="RefSeq" id="WP_007695795.1">
    <property type="nucleotide sequence ID" value="NZ_AJRK01000378.1"/>
</dbReference>
<dbReference type="EMBL" id="AOMB01000043">
    <property type="protein sequence ID" value="EMA35740.1"/>
    <property type="molecule type" value="Genomic_DNA"/>
</dbReference>
<evidence type="ECO:0000259" key="1">
    <source>
        <dbReference type="Pfam" id="PF08241"/>
    </source>
</evidence>